<dbReference type="GO" id="GO:0005737">
    <property type="term" value="C:cytoplasm"/>
    <property type="evidence" value="ECO:0007669"/>
    <property type="project" value="TreeGrafter"/>
</dbReference>
<evidence type="ECO:0000313" key="2">
    <source>
        <dbReference type="Proteomes" id="UP000267128"/>
    </source>
</evidence>
<sequence length="203" mass="21743">MSDLMCAATLVVARHGDAAYVESRFSDEGGSLTAEGRSQARALADLVSSRRVAHVWTSDTSRAVQTAEIVAARLSLGVTVTPALREVDIGGLRGQEFSIDAIHAVTDRWFEGDLEARFAGGESGAEVVGRYRAVLEQIVDQHRGETVLVVSHQTAGGIALPSLAQNVTPSYAEHHLLENGASAELVADNDTWHLTRWGDRQLG</sequence>
<dbReference type="InterPro" id="IPR013078">
    <property type="entry name" value="His_Pase_superF_clade-1"/>
</dbReference>
<dbReference type="CDD" id="cd07067">
    <property type="entry name" value="HP_PGM_like"/>
    <property type="match status" value="1"/>
</dbReference>
<dbReference type="GO" id="GO:0016791">
    <property type="term" value="F:phosphatase activity"/>
    <property type="evidence" value="ECO:0007669"/>
    <property type="project" value="TreeGrafter"/>
</dbReference>
<evidence type="ECO:0000313" key="1">
    <source>
        <dbReference type="EMBL" id="RNL60732.1"/>
    </source>
</evidence>
<dbReference type="SUPFAM" id="SSF53254">
    <property type="entry name" value="Phosphoglycerate mutase-like"/>
    <property type="match status" value="1"/>
</dbReference>
<dbReference type="Proteomes" id="UP000267128">
    <property type="component" value="Unassembled WGS sequence"/>
</dbReference>
<keyword evidence="2" id="KW-1185">Reference proteome</keyword>
<dbReference type="Pfam" id="PF00300">
    <property type="entry name" value="His_Phos_1"/>
    <property type="match status" value="1"/>
</dbReference>
<dbReference type="InterPro" id="IPR029033">
    <property type="entry name" value="His_PPase_superfam"/>
</dbReference>
<accession>A0A3N0CBB3</accession>
<dbReference type="PANTHER" id="PTHR48100">
    <property type="entry name" value="BROAD-SPECIFICITY PHOSPHATASE YOR283W-RELATED"/>
    <property type="match status" value="1"/>
</dbReference>
<dbReference type="SMART" id="SM00855">
    <property type="entry name" value="PGAM"/>
    <property type="match status" value="1"/>
</dbReference>
<gene>
    <name evidence="1" type="ORF">EFK50_20725</name>
</gene>
<dbReference type="Gene3D" id="3.40.50.1240">
    <property type="entry name" value="Phosphoglycerate mutase-like"/>
    <property type="match status" value="1"/>
</dbReference>
<dbReference type="RefSeq" id="WP_123229484.1">
    <property type="nucleotide sequence ID" value="NZ_RJSE01000009.1"/>
</dbReference>
<dbReference type="PANTHER" id="PTHR48100:SF1">
    <property type="entry name" value="HISTIDINE PHOSPHATASE FAMILY PROTEIN-RELATED"/>
    <property type="match status" value="1"/>
</dbReference>
<dbReference type="EMBL" id="RJSE01000009">
    <property type="protein sequence ID" value="RNL60732.1"/>
    <property type="molecule type" value="Genomic_DNA"/>
</dbReference>
<dbReference type="AlphaFoldDB" id="A0A3N0CBB3"/>
<proteinExistence type="predicted"/>
<comment type="caution">
    <text evidence="1">The sequence shown here is derived from an EMBL/GenBank/DDBJ whole genome shotgun (WGS) entry which is preliminary data.</text>
</comment>
<organism evidence="1 2">
    <name type="scientific">Nocardioides marmoriginsengisoli</name>
    <dbReference type="NCBI Taxonomy" id="661483"/>
    <lineage>
        <taxon>Bacteria</taxon>
        <taxon>Bacillati</taxon>
        <taxon>Actinomycetota</taxon>
        <taxon>Actinomycetes</taxon>
        <taxon>Propionibacteriales</taxon>
        <taxon>Nocardioidaceae</taxon>
        <taxon>Nocardioides</taxon>
    </lineage>
</organism>
<reference evidence="1 2" key="1">
    <citation type="submission" date="2018-11" db="EMBL/GenBank/DDBJ databases">
        <authorList>
            <person name="Li F."/>
        </authorList>
    </citation>
    <scope>NUCLEOTIDE SEQUENCE [LARGE SCALE GENOMIC DNA]</scope>
    <source>
        <strain evidence="1 2">Gsoil 097</strain>
    </source>
</reference>
<protein>
    <submittedName>
        <fullName evidence="1">Histidine phosphatase family protein</fullName>
    </submittedName>
</protein>
<name>A0A3N0CBB3_9ACTN</name>
<dbReference type="OrthoDB" id="9793115at2"/>
<dbReference type="InterPro" id="IPR050275">
    <property type="entry name" value="PGM_Phosphatase"/>
</dbReference>